<comment type="caution">
    <text evidence="1">The sequence shown here is derived from an EMBL/GenBank/DDBJ whole genome shotgun (WGS) entry which is preliminary data.</text>
</comment>
<sequence>MTVLRFDPVGHVYTFGAQRVPSVTQILAQLVDYSQVPRATLERAQKLGQAVHRMTELYDLDDLDMDDLADELRPYLTAWIKFRAETGFVPETIEKQLYHPALRYAGTPDRSGLINGRRAVIDIKKMLTLGPVIGLQLAAYRELFEKAGTHIEDRYALGLRADGTYRLQPYTDKSDWPVFLSLLTTRNWKEKHGYETAGEPASAAA</sequence>
<organism evidence="1 2">
    <name type="scientific">Ralstonia insidiosa</name>
    <dbReference type="NCBI Taxonomy" id="190721"/>
    <lineage>
        <taxon>Bacteria</taxon>
        <taxon>Pseudomonadati</taxon>
        <taxon>Pseudomonadota</taxon>
        <taxon>Betaproteobacteria</taxon>
        <taxon>Burkholderiales</taxon>
        <taxon>Burkholderiaceae</taxon>
        <taxon>Ralstonia</taxon>
    </lineage>
</organism>
<dbReference type="Proteomes" id="UP000575469">
    <property type="component" value="Unassembled WGS sequence"/>
</dbReference>
<evidence type="ECO:0008006" key="3">
    <source>
        <dbReference type="Google" id="ProtNLM"/>
    </source>
</evidence>
<name>A0A848NWR7_9RALS</name>
<evidence type="ECO:0000313" key="2">
    <source>
        <dbReference type="Proteomes" id="UP000575469"/>
    </source>
</evidence>
<dbReference type="AlphaFoldDB" id="A0A848NWR7"/>
<accession>A0A848NWR7</accession>
<dbReference type="RefSeq" id="WP_169339235.1">
    <property type="nucleotide sequence ID" value="NZ_JABBZM010000002.1"/>
</dbReference>
<gene>
    <name evidence="1" type="ORF">HGR00_03410</name>
</gene>
<proteinExistence type="predicted"/>
<dbReference type="EMBL" id="JABBZM010000002">
    <property type="protein sequence ID" value="NMV36954.1"/>
    <property type="molecule type" value="Genomic_DNA"/>
</dbReference>
<reference evidence="1 2" key="1">
    <citation type="submission" date="2020-04" db="EMBL/GenBank/DDBJ databases">
        <title>Ralstonia insidiosa genome sequencing and assembly.</title>
        <authorList>
            <person name="Martins R.C.R."/>
            <person name="Perdigao-Neto L.V."/>
            <person name="Levin A.S.S."/>
            <person name="Costa S.F."/>
        </authorList>
    </citation>
    <scope>NUCLEOTIDE SEQUENCE [LARGE SCALE GENOMIC DNA]</scope>
    <source>
        <strain evidence="1 2">5047</strain>
    </source>
</reference>
<protein>
    <recommendedName>
        <fullName evidence="3">PD-(D/E)XK endonuclease-like domain-containing protein</fullName>
    </recommendedName>
</protein>
<evidence type="ECO:0000313" key="1">
    <source>
        <dbReference type="EMBL" id="NMV36954.1"/>
    </source>
</evidence>